<evidence type="ECO:0000256" key="8">
    <source>
        <dbReference type="ARBA" id="ARBA00023239"/>
    </source>
</evidence>
<dbReference type="PANTHER" id="PTHR43612:SF3">
    <property type="entry name" value="TRIFUNCTIONAL ENZYME SUBUNIT ALPHA, MITOCHONDRIAL"/>
    <property type="match status" value="1"/>
</dbReference>
<feature type="domain" description="3-hydroxyacyl-CoA dehydrogenase C-terminal" evidence="11">
    <location>
        <begin position="478"/>
        <end position="570"/>
    </location>
</feature>
<accession>A0A5Q0Q9M5</accession>
<proteinExistence type="inferred from homology"/>
<dbReference type="CDD" id="cd06558">
    <property type="entry name" value="crotonase-like"/>
    <property type="match status" value="1"/>
</dbReference>
<comment type="catalytic activity">
    <reaction evidence="10">
        <text>a (3S)-3-hydroxyacyl-CoA + NAD(+) = a 3-oxoacyl-CoA + NADH + H(+)</text>
        <dbReference type="Rhea" id="RHEA:22432"/>
        <dbReference type="ChEBI" id="CHEBI:15378"/>
        <dbReference type="ChEBI" id="CHEBI:57318"/>
        <dbReference type="ChEBI" id="CHEBI:57540"/>
        <dbReference type="ChEBI" id="CHEBI:57945"/>
        <dbReference type="ChEBI" id="CHEBI:90726"/>
        <dbReference type="EC" id="1.1.1.35"/>
    </reaction>
</comment>
<dbReference type="Gene3D" id="3.90.226.10">
    <property type="entry name" value="2-enoyl-CoA Hydratase, Chain A, domain 1"/>
    <property type="match status" value="1"/>
</dbReference>
<evidence type="ECO:0000256" key="2">
    <source>
        <dbReference type="ARBA" id="ARBA00007005"/>
    </source>
</evidence>
<dbReference type="AlphaFoldDB" id="A0A5Q0Q9M5"/>
<dbReference type="PANTHER" id="PTHR43612">
    <property type="entry name" value="TRIFUNCTIONAL ENZYME SUBUNIT ALPHA"/>
    <property type="match status" value="1"/>
</dbReference>
<dbReference type="InterPro" id="IPR008927">
    <property type="entry name" value="6-PGluconate_DH-like_C_sf"/>
</dbReference>
<dbReference type="SUPFAM" id="SSF51735">
    <property type="entry name" value="NAD(P)-binding Rossmann-fold domains"/>
    <property type="match status" value="1"/>
</dbReference>
<evidence type="ECO:0000259" key="12">
    <source>
        <dbReference type="Pfam" id="PF02737"/>
    </source>
</evidence>
<dbReference type="InterPro" id="IPR029045">
    <property type="entry name" value="ClpP/crotonase-like_dom_sf"/>
</dbReference>
<evidence type="ECO:0000313" key="13">
    <source>
        <dbReference type="EMBL" id="QGA26797.1"/>
    </source>
</evidence>
<dbReference type="GO" id="GO:0070403">
    <property type="term" value="F:NAD+ binding"/>
    <property type="evidence" value="ECO:0007669"/>
    <property type="project" value="InterPro"/>
</dbReference>
<evidence type="ECO:0000313" key="14">
    <source>
        <dbReference type="Proteomes" id="UP000326921"/>
    </source>
</evidence>
<dbReference type="SUPFAM" id="SSF52096">
    <property type="entry name" value="ClpP/crotonase"/>
    <property type="match status" value="1"/>
</dbReference>
<sequence>MKRINILEGTSGTWRFEILSDSTSPIIVDLDFFDEVLPQAIERLADAHTKGIIFEFKDAATATDYETLFREAKAWQVFEDRLSNVAKRINRLKAFQKPIVCIVHQACTSAAFAFASIANYLLIAKDHVKLGFPESKFGLMPGFGGTINIWQRLGPEAALSILTSGKLYQSEEAVRLGIADQIFNSEAEAISLAESWIVAHQEPDLDRQLSIKDTESEYFVNLSSKINRSFPGQLAIVQVFQDSLNENLEDAYEIEAEAYSKTLLRKEPQAMIRLQEHGLADAAQMAANASAFPFKKVGVIGAGMMGAGIAYEAAKAGFQVVLKDVSLESAEKGKSYSAKVLDKSISLGKSNLTEKESTLNRIHATDQLSDLQDADLIIEAVYEDVALKNQVIAESASLLSADGIFASNTTSLPISKLAIASQRPDNFIGLHFFSPVDRMPLVEVIRGKHTSQETIEKALHFISKLKKIPIVVQDGPAFFTSRIFFNYLLEGITMIQEGIPLEQIEGAARIAGFAVGPLAVLDEISLDLMVKVYEQLPKLHDSQQRALRYLKKLIAEGRSGRRTGKGFYDYPSDGGKKEYSQDADVEISKDIPSTEVLKNRLLNVVALDSFRCLEEGILAKPIDGDIGSVYGLGYPIQTGGVFGHIDQVGVGKFIEECETFAAAGEQWKIPESLKGRVFYP</sequence>
<dbReference type="FunFam" id="3.40.50.720:FF:000009">
    <property type="entry name" value="Fatty oxidation complex, alpha subunit"/>
    <property type="match status" value="1"/>
</dbReference>
<organism evidence="13 14">
    <name type="scientific">Sphingobacterium zhuxiongii</name>
    <dbReference type="NCBI Taxonomy" id="2662364"/>
    <lineage>
        <taxon>Bacteria</taxon>
        <taxon>Pseudomonadati</taxon>
        <taxon>Bacteroidota</taxon>
        <taxon>Sphingobacteriia</taxon>
        <taxon>Sphingobacteriales</taxon>
        <taxon>Sphingobacteriaceae</taxon>
        <taxon>Sphingobacterium</taxon>
    </lineage>
</organism>
<keyword evidence="4" id="KW-0442">Lipid degradation</keyword>
<dbReference type="InterPro" id="IPR006176">
    <property type="entry name" value="3-OHacyl-CoA_DH_NAD-bd"/>
</dbReference>
<evidence type="ECO:0000256" key="7">
    <source>
        <dbReference type="ARBA" id="ARBA00023098"/>
    </source>
</evidence>
<dbReference type="GO" id="GO:0006635">
    <property type="term" value="P:fatty acid beta-oxidation"/>
    <property type="evidence" value="ECO:0007669"/>
    <property type="project" value="UniProtKB-UniPathway"/>
</dbReference>
<evidence type="ECO:0000256" key="4">
    <source>
        <dbReference type="ARBA" id="ARBA00022963"/>
    </source>
</evidence>
<evidence type="ECO:0000256" key="6">
    <source>
        <dbReference type="ARBA" id="ARBA00023027"/>
    </source>
</evidence>
<evidence type="ECO:0000256" key="10">
    <source>
        <dbReference type="ARBA" id="ARBA00049556"/>
    </source>
</evidence>
<dbReference type="InterPro" id="IPR006108">
    <property type="entry name" value="3HC_DH_C"/>
</dbReference>
<dbReference type="RefSeq" id="WP_153511645.1">
    <property type="nucleotide sequence ID" value="NZ_CP045652.1"/>
</dbReference>
<dbReference type="EMBL" id="CP045652">
    <property type="protein sequence ID" value="QGA26797.1"/>
    <property type="molecule type" value="Genomic_DNA"/>
</dbReference>
<keyword evidence="9" id="KW-0511">Multifunctional enzyme</keyword>
<dbReference type="Pfam" id="PF00725">
    <property type="entry name" value="3HCDH"/>
    <property type="match status" value="1"/>
</dbReference>
<dbReference type="InterPro" id="IPR001753">
    <property type="entry name" value="Enoyl-CoA_hydra/iso"/>
</dbReference>
<protein>
    <submittedName>
        <fullName evidence="13">3-hydroxybutyryl-CoA epimerase</fullName>
    </submittedName>
</protein>
<reference evidence="13 14" key="1">
    <citation type="submission" date="2019-10" db="EMBL/GenBank/DDBJ databases">
        <authorList>
            <person name="Dong K."/>
        </authorList>
    </citation>
    <scope>NUCLEOTIDE SEQUENCE [LARGE SCALE GENOMIC DNA]</scope>
    <source>
        <strain evidence="14">dk4302</strain>
    </source>
</reference>
<comment type="pathway">
    <text evidence="1">Lipid metabolism; fatty acid beta-oxidation.</text>
</comment>
<evidence type="ECO:0000256" key="1">
    <source>
        <dbReference type="ARBA" id="ARBA00005005"/>
    </source>
</evidence>
<dbReference type="UniPathway" id="UPA00659"/>
<dbReference type="Gene3D" id="1.10.1040.50">
    <property type="match status" value="1"/>
</dbReference>
<feature type="domain" description="3-hydroxyacyl-CoA dehydrogenase NAD binding" evidence="12">
    <location>
        <begin position="296"/>
        <end position="474"/>
    </location>
</feature>
<evidence type="ECO:0000259" key="11">
    <source>
        <dbReference type="Pfam" id="PF00725"/>
    </source>
</evidence>
<dbReference type="Pfam" id="PF00378">
    <property type="entry name" value="ECH_1"/>
    <property type="match status" value="1"/>
</dbReference>
<dbReference type="GO" id="GO:0016509">
    <property type="term" value="F:long-chain (3S)-3-hydroxyacyl-CoA dehydrogenase (NAD+) activity"/>
    <property type="evidence" value="ECO:0007669"/>
    <property type="project" value="TreeGrafter"/>
</dbReference>
<dbReference type="GO" id="GO:0004300">
    <property type="term" value="F:enoyl-CoA hydratase activity"/>
    <property type="evidence" value="ECO:0007669"/>
    <property type="project" value="TreeGrafter"/>
</dbReference>
<dbReference type="InterPro" id="IPR036291">
    <property type="entry name" value="NAD(P)-bd_dom_sf"/>
</dbReference>
<dbReference type="Proteomes" id="UP000326921">
    <property type="component" value="Chromosome"/>
</dbReference>
<dbReference type="InterPro" id="IPR050136">
    <property type="entry name" value="FA_oxidation_alpha_subunit"/>
</dbReference>
<keyword evidence="14" id="KW-1185">Reference proteome</keyword>
<dbReference type="Gene3D" id="3.40.50.720">
    <property type="entry name" value="NAD(P)-binding Rossmann-like Domain"/>
    <property type="match status" value="1"/>
</dbReference>
<keyword evidence="5" id="KW-0560">Oxidoreductase</keyword>
<name>A0A5Q0Q9M5_9SPHI</name>
<keyword evidence="8" id="KW-0456">Lyase</keyword>
<evidence type="ECO:0000256" key="5">
    <source>
        <dbReference type="ARBA" id="ARBA00023002"/>
    </source>
</evidence>
<dbReference type="SUPFAM" id="SSF48179">
    <property type="entry name" value="6-phosphogluconate dehydrogenase C-terminal domain-like"/>
    <property type="match status" value="2"/>
</dbReference>
<dbReference type="KEGG" id="sphe:GFH32_10895"/>
<gene>
    <name evidence="13" type="ORF">GFH32_10895</name>
</gene>
<keyword evidence="6" id="KW-0520">NAD</keyword>
<comment type="similarity">
    <text evidence="2">In the central section; belongs to the 3-hydroxyacyl-CoA dehydrogenase family.</text>
</comment>
<keyword evidence="3" id="KW-0276">Fatty acid metabolism</keyword>
<evidence type="ECO:0000256" key="3">
    <source>
        <dbReference type="ARBA" id="ARBA00022832"/>
    </source>
</evidence>
<dbReference type="Pfam" id="PF02737">
    <property type="entry name" value="3HCDH_N"/>
    <property type="match status" value="1"/>
</dbReference>
<keyword evidence="7" id="KW-0443">Lipid metabolism</keyword>
<evidence type="ECO:0000256" key="9">
    <source>
        <dbReference type="ARBA" id="ARBA00023268"/>
    </source>
</evidence>